<dbReference type="InterPro" id="IPR029036">
    <property type="entry name" value="P5CR_dimer"/>
</dbReference>
<dbReference type="AlphaFoldDB" id="E8R486"/>
<organism evidence="10 11">
    <name type="scientific">Isosphaera pallida (strain ATCC 43644 / DSM 9630 / IS1B)</name>
    <dbReference type="NCBI Taxonomy" id="575540"/>
    <lineage>
        <taxon>Bacteria</taxon>
        <taxon>Pseudomonadati</taxon>
        <taxon>Planctomycetota</taxon>
        <taxon>Planctomycetia</taxon>
        <taxon>Isosphaerales</taxon>
        <taxon>Isosphaeraceae</taxon>
        <taxon>Isosphaera</taxon>
    </lineage>
</organism>
<gene>
    <name evidence="4" type="primary">proC</name>
    <name evidence="10" type="ordered locus">Isop_2107</name>
</gene>
<dbReference type="RefSeq" id="WP_013564975.1">
    <property type="nucleotide sequence ID" value="NC_014962.1"/>
</dbReference>
<comment type="pathway">
    <text evidence="4 7">Amino-acid biosynthesis; L-proline biosynthesis; L-proline from L-glutamate 5-semialdehyde: step 1/1.</text>
</comment>
<sequence>MSQTSAIRWGFLGAGRMATALGRGLVASGVASGEALIAYDPLASALGQWTQATGGHSAPSAAAVVKACEVVIVAVKPSVVAAALGEAAAAFQVERHLLISIAAGIPLAAIEARLPSGAAVVRAMPNTPALLGVGATGFAAGRHVDATRLDWAKRCFESVGIVRVVPEALLDAVTGLSGSGPAFVYLIIEAMADGGVRMGLPREEAQALAAQTVMGAARMVLETGRHPGQLKDEVTSPGGTTIAGLHLLERAGVRGAFIDAVEAATLRSRQLGSGSSG</sequence>
<dbReference type="EMBL" id="CP002353">
    <property type="protein sequence ID" value="ADV62687.1"/>
    <property type="molecule type" value="Genomic_DNA"/>
</dbReference>
<dbReference type="eggNOG" id="COG0345">
    <property type="taxonomic scope" value="Bacteria"/>
</dbReference>
<evidence type="ECO:0000256" key="4">
    <source>
        <dbReference type="HAMAP-Rule" id="MF_01925"/>
    </source>
</evidence>
<keyword evidence="4 7" id="KW-0028">Amino-acid biosynthesis</keyword>
<dbReference type="NCBIfam" id="TIGR00112">
    <property type="entry name" value="proC"/>
    <property type="match status" value="1"/>
</dbReference>
<dbReference type="GO" id="GO:0004735">
    <property type="term" value="F:pyrroline-5-carboxylate reductase activity"/>
    <property type="evidence" value="ECO:0007669"/>
    <property type="project" value="UniProtKB-UniRule"/>
</dbReference>
<protein>
    <recommendedName>
        <fullName evidence="4 5">Pyrroline-5-carboxylate reductase</fullName>
        <shortName evidence="4">P5C reductase</shortName>
        <shortName evidence="4">P5CR</shortName>
        <ecNumber evidence="4 5">1.5.1.2</ecNumber>
    </recommendedName>
    <alternativeName>
        <fullName evidence="4">PCA reductase</fullName>
    </alternativeName>
</protein>
<dbReference type="SUPFAM" id="SSF48179">
    <property type="entry name" value="6-phosphogluconate dehydrogenase C-terminal domain-like"/>
    <property type="match status" value="1"/>
</dbReference>
<dbReference type="GO" id="GO:0005737">
    <property type="term" value="C:cytoplasm"/>
    <property type="evidence" value="ECO:0007669"/>
    <property type="project" value="UniProtKB-SubCell"/>
</dbReference>
<dbReference type="Pfam" id="PF03807">
    <property type="entry name" value="F420_oxidored"/>
    <property type="match status" value="1"/>
</dbReference>
<dbReference type="UniPathway" id="UPA00098">
    <property type="reaction ID" value="UER00361"/>
</dbReference>
<keyword evidence="4 7" id="KW-0641">Proline biosynthesis</keyword>
<evidence type="ECO:0000313" key="10">
    <source>
        <dbReference type="EMBL" id="ADV62687.1"/>
    </source>
</evidence>
<comment type="catalytic activity">
    <reaction evidence="4 7">
        <text>L-proline + NADP(+) = (S)-1-pyrroline-5-carboxylate + NADPH + 2 H(+)</text>
        <dbReference type="Rhea" id="RHEA:14109"/>
        <dbReference type="ChEBI" id="CHEBI:15378"/>
        <dbReference type="ChEBI" id="CHEBI:17388"/>
        <dbReference type="ChEBI" id="CHEBI:57783"/>
        <dbReference type="ChEBI" id="CHEBI:58349"/>
        <dbReference type="ChEBI" id="CHEBI:60039"/>
        <dbReference type="EC" id="1.5.1.2"/>
    </reaction>
</comment>
<evidence type="ECO:0000256" key="7">
    <source>
        <dbReference type="RuleBase" id="RU003903"/>
    </source>
</evidence>
<evidence type="ECO:0000256" key="3">
    <source>
        <dbReference type="ARBA" id="ARBA00023002"/>
    </source>
</evidence>
<dbReference type="PROSITE" id="PS00521">
    <property type="entry name" value="P5CR"/>
    <property type="match status" value="1"/>
</dbReference>
<evidence type="ECO:0000256" key="1">
    <source>
        <dbReference type="ARBA" id="ARBA00005525"/>
    </source>
</evidence>
<feature type="domain" description="Pyrroline-5-carboxylate reductase catalytic N-terminal" evidence="8">
    <location>
        <begin position="10"/>
        <end position="104"/>
    </location>
</feature>
<dbReference type="InterPro" id="IPR053790">
    <property type="entry name" value="P5CR-like_CS"/>
</dbReference>
<dbReference type="OrthoDB" id="9805754at2"/>
<dbReference type="KEGG" id="ipa:Isop_2107"/>
<feature type="binding site" evidence="6">
    <location>
        <begin position="74"/>
        <end position="77"/>
    </location>
    <ligand>
        <name>NADP(+)</name>
        <dbReference type="ChEBI" id="CHEBI:58349"/>
    </ligand>
</feature>
<dbReference type="InParanoid" id="E8R486"/>
<dbReference type="InterPro" id="IPR036291">
    <property type="entry name" value="NAD(P)-bd_dom_sf"/>
</dbReference>
<dbReference type="GO" id="GO:0055129">
    <property type="term" value="P:L-proline biosynthetic process"/>
    <property type="evidence" value="ECO:0007669"/>
    <property type="project" value="UniProtKB-UniRule"/>
</dbReference>
<dbReference type="PANTHER" id="PTHR11645:SF0">
    <property type="entry name" value="PYRROLINE-5-CARBOXYLATE REDUCTASE 3"/>
    <property type="match status" value="1"/>
</dbReference>
<evidence type="ECO:0000259" key="9">
    <source>
        <dbReference type="Pfam" id="PF14748"/>
    </source>
</evidence>
<dbReference type="HOGENOM" id="CLU_042344_3_1_0"/>
<accession>E8R486</accession>
<dbReference type="InterPro" id="IPR028939">
    <property type="entry name" value="P5C_Rdtase_cat_N"/>
</dbReference>
<dbReference type="FunFam" id="1.10.3730.10:FF:000001">
    <property type="entry name" value="Pyrroline-5-carboxylate reductase"/>
    <property type="match status" value="1"/>
</dbReference>
<dbReference type="SUPFAM" id="SSF51735">
    <property type="entry name" value="NAD(P)-binding Rossmann-fold domains"/>
    <property type="match status" value="1"/>
</dbReference>
<dbReference type="FunCoup" id="E8R486">
    <property type="interactions" value="440"/>
</dbReference>
<dbReference type="PIRSF" id="PIRSF000193">
    <property type="entry name" value="Pyrrol-5-carb_rd"/>
    <property type="match status" value="1"/>
</dbReference>
<feature type="binding site" evidence="6">
    <location>
        <begin position="12"/>
        <end position="17"/>
    </location>
    <ligand>
        <name>NADP(+)</name>
        <dbReference type="ChEBI" id="CHEBI:58349"/>
    </ligand>
</feature>
<dbReference type="Pfam" id="PF14748">
    <property type="entry name" value="P5CR_dimer"/>
    <property type="match status" value="1"/>
</dbReference>
<dbReference type="STRING" id="575540.Isop_2107"/>
<comment type="catalytic activity">
    <reaction evidence="4">
        <text>L-proline + NAD(+) = (S)-1-pyrroline-5-carboxylate + NADH + 2 H(+)</text>
        <dbReference type="Rhea" id="RHEA:14105"/>
        <dbReference type="ChEBI" id="CHEBI:15378"/>
        <dbReference type="ChEBI" id="CHEBI:17388"/>
        <dbReference type="ChEBI" id="CHEBI:57540"/>
        <dbReference type="ChEBI" id="CHEBI:57945"/>
        <dbReference type="ChEBI" id="CHEBI:60039"/>
        <dbReference type="EC" id="1.5.1.2"/>
    </reaction>
</comment>
<keyword evidence="3 4" id="KW-0560">Oxidoreductase</keyword>
<dbReference type="Gene3D" id="1.10.3730.10">
    <property type="entry name" value="ProC C-terminal domain-like"/>
    <property type="match status" value="1"/>
</dbReference>
<keyword evidence="2 4" id="KW-0521">NADP</keyword>
<dbReference type="InterPro" id="IPR000304">
    <property type="entry name" value="Pyrroline-COOH_reductase"/>
</dbReference>
<dbReference type="InterPro" id="IPR008927">
    <property type="entry name" value="6-PGluconate_DH-like_C_sf"/>
</dbReference>
<proteinExistence type="inferred from homology"/>
<comment type="function">
    <text evidence="4">Catalyzes the reduction of 1-pyrroline-5-carboxylate (PCA) to L-proline.</text>
</comment>
<dbReference type="HAMAP" id="MF_01925">
    <property type="entry name" value="P5C_reductase"/>
    <property type="match status" value="1"/>
</dbReference>
<name>E8R486_ISOPI</name>
<comment type="subcellular location">
    <subcellularLocation>
        <location evidence="4">Cytoplasm</location>
    </subcellularLocation>
</comment>
<keyword evidence="11" id="KW-1185">Reference proteome</keyword>
<evidence type="ECO:0000256" key="2">
    <source>
        <dbReference type="ARBA" id="ARBA00022857"/>
    </source>
</evidence>
<evidence type="ECO:0000313" key="11">
    <source>
        <dbReference type="Proteomes" id="UP000008631"/>
    </source>
</evidence>
<dbReference type="Proteomes" id="UP000008631">
    <property type="component" value="Chromosome"/>
</dbReference>
<comment type="similarity">
    <text evidence="1 4 7">Belongs to the pyrroline-5-carboxylate reductase family.</text>
</comment>
<keyword evidence="4" id="KW-0963">Cytoplasm</keyword>
<dbReference type="PANTHER" id="PTHR11645">
    <property type="entry name" value="PYRROLINE-5-CARBOXYLATE REDUCTASE"/>
    <property type="match status" value="1"/>
</dbReference>
<evidence type="ECO:0000256" key="5">
    <source>
        <dbReference type="NCBIfam" id="TIGR00112"/>
    </source>
</evidence>
<reference evidence="10 11" key="1">
    <citation type="journal article" date="2011" name="Stand. Genomic Sci.">
        <title>Complete genome sequence of Isosphaera pallida type strain (IS1B).</title>
        <authorList>
            <consortium name="US DOE Joint Genome Institute (JGI-PGF)"/>
            <person name="Goker M."/>
            <person name="Cleland D."/>
            <person name="Saunders E."/>
            <person name="Lapidus A."/>
            <person name="Nolan M."/>
            <person name="Lucas S."/>
            <person name="Hammon N."/>
            <person name="Deshpande S."/>
            <person name="Cheng J.F."/>
            <person name="Tapia R."/>
            <person name="Han C."/>
            <person name="Goodwin L."/>
            <person name="Pitluck S."/>
            <person name="Liolios K."/>
            <person name="Pagani I."/>
            <person name="Ivanova N."/>
            <person name="Mavromatis K."/>
            <person name="Pati A."/>
            <person name="Chen A."/>
            <person name="Palaniappan K."/>
            <person name="Land M."/>
            <person name="Hauser L."/>
            <person name="Chang Y.J."/>
            <person name="Jeffries C.D."/>
            <person name="Detter J.C."/>
            <person name="Beck B."/>
            <person name="Woyke T."/>
            <person name="Bristow J."/>
            <person name="Eisen J.A."/>
            <person name="Markowitz V."/>
            <person name="Hugenholtz P."/>
            <person name="Kyrpides N.C."/>
            <person name="Klenk H.P."/>
        </authorList>
    </citation>
    <scope>NUCLEOTIDE SEQUENCE [LARGE SCALE GENOMIC DNA]</scope>
    <source>
        <strain evidence="11">ATCC 43644 / DSM 9630 / IS1B</strain>
    </source>
</reference>
<dbReference type="Gene3D" id="3.40.50.720">
    <property type="entry name" value="NAD(P)-binding Rossmann-like Domain"/>
    <property type="match status" value="1"/>
</dbReference>
<evidence type="ECO:0000256" key="6">
    <source>
        <dbReference type="PIRSR" id="PIRSR000193-1"/>
    </source>
</evidence>
<evidence type="ECO:0000259" key="8">
    <source>
        <dbReference type="Pfam" id="PF03807"/>
    </source>
</evidence>
<dbReference type="EC" id="1.5.1.2" evidence="4 5"/>
<feature type="domain" description="Pyrroline-5-carboxylate reductase dimerisation" evidence="9">
    <location>
        <begin position="167"/>
        <end position="271"/>
    </location>
</feature>